<dbReference type="GO" id="GO:0004307">
    <property type="term" value="F:ethanolaminephosphotransferase activity"/>
    <property type="evidence" value="ECO:0007669"/>
    <property type="project" value="TreeGrafter"/>
</dbReference>
<keyword evidence="8" id="KW-1185">Reference proteome</keyword>
<dbReference type="PANTHER" id="PTHR10414:SF71">
    <property type="entry name" value="FI05338P"/>
    <property type="match status" value="1"/>
</dbReference>
<sequence>MEGIFDVKYLSERQVKGFDNYKYSSIDTSPLSNYISHPFWDWLVKFYPLWLPPNVLTLAGFLLVMLGFFTISYLDYDLSVNTYYPSPVAIPGWIWLFISILTFLAHTLDGTDGKQARRTGSSGPTGELFDHGLDSWSTVPFTITIFSVFGQGEFSVPLVRLLYILISVQVVFIVTHWEKYNTGILFLSWGYDASQFGLAGFYLLTYYVEYQSFKFYVFDSVTFAHCFEAGFYVVCAFSLIVSIYNIYVSYFVDKTGLQVVKLSNVFFLNFGFRCRISLFDSNVRNVYQNVFDEVITDKSSIL</sequence>
<dbReference type="WBParaSite" id="ASIM_0000157101-mRNA-1">
    <property type="protein sequence ID" value="ASIM_0000157101-mRNA-1"/>
    <property type="gene ID" value="ASIM_0000157101"/>
</dbReference>
<feature type="transmembrane region" description="Helical" evidence="6">
    <location>
        <begin position="189"/>
        <end position="208"/>
    </location>
</feature>
<name>A0A0M3J216_ANISI</name>
<organism evidence="9">
    <name type="scientific">Anisakis simplex</name>
    <name type="common">Herring worm</name>
    <dbReference type="NCBI Taxonomy" id="6269"/>
    <lineage>
        <taxon>Eukaryota</taxon>
        <taxon>Metazoa</taxon>
        <taxon>Ecdysozoa</taxon>
        <taxon>Nematoda</taxon>
        <taxon>Chromadorea</taxon>
        <taxon>Rhabditida</taxon>
        <taxon>Spirurina</taxon>
        <taxon>Ascaridomorpha</taxon>
        <taxon>Ascaridoidea</taxon>
        <taxon>Anisakidae</taxon>
        <taxon>Anisakis</taxon>
        <taxon>Anisakis simplex complex</taxon>
    </lineage>
</organism>
<feature type="transmembrane region" description="Helical" evidence="6">
    <location>
        <begin position="88"/>
        <end position="108"/>
    </location>
</feature>
<dbReference type="InterPro" id="IPR043130">
    <property type="entry name" value="CDP-OH_PTrfase_TM_dom"/>
</dbReference>
<gene>
    <name evidence="7" type="ORF">ASIM_LOCUS1449</name>
</gene>
<feature type="transmembrane region" description="Helical" evidence="6">
    <location>
        <begin position="158"/>
        <end position="177"/>
    </location>
</feature>
<dbReference type="Proteomes" id="UP000267096">
    <property type="component" value="Unassembled WGS sequence"/>
</dbReference>
<evidence type="ECO:0000256" key="3">
    <source>
        <dbReference type="ARBA" id="ARBA00022679"/>
    </source>
</evidence>
<evidence type="ECO:0000256" key="5">
    <source>
        <dbReference type="RuleBase" id="RU003750"/>
    </source>
</evidence>
<evidence type="ECO:0000256" key="2">
    <source>
        <dbReference type="ARBA" id="ARBA00010441"/>
    </source>
</evidence>
<evidence type="ECO:0000256" key="4">
    <source>
        <dbReference type="ARBA" id="ARBA00023136"/>
    </source>
</evidence>
<dbReference type="GO" id="GO:0006646">
    <property type="term" value="P:phosphatidylethanolamine biosynthetic process"/>
    <property type="evidence" value="ECO:0007669"/>
    <property type="project" value="TreeGrafter"/>
</dbReference>
<feature type="transmembrane region" description="Helical" evidence="6">
    <location>
        <begin position="55"/>
        <end position="76"/>
    </location>
</feature>
<dbReference type="GO" id="GO:0005789">
    <property type="term" value="C:endoplasmic reticulum membrane"/>
    <property type="evidence" value="ECO:0007669"/>
    <property type="project" value="TreeGrafter"/>
</dbReference>
<dbReference type="FunFam" id="1.20.120.1760:FF:000016">
    <property type="entry name" value="ethanolaminephosphotransferase 1"/>
    <property type="match status" value="1"/>
</dbReference>
<dbReference type="EMBL" id="UYRR01001550">
    <property type="protein sequence ID" value="VDK18774.1"/>
    <property type="molecule type" value="Genomic_DNA"/>
</dbReference>
<dbReference type="AlphaFoldDB" id="A0A0M3J216"/>
<reference evidence="7 8" key="2">
    <citation type="submission" date="2018-11" db="EMBL/GenBank/DDBJ databases">
        <authorList>
            <consortium name="Pathogen Informatics"/>
        </authorList>
    </citation>
    <scope>NUCLEOTIDE SEQUENCE [LARGE SCALE GENOMIC DNA]</scope>
</reference>
<dbReference type="Pfam" id="PF01066">
    <property type="entry name" value="CDP-OH_P_transf"/>
    <property type="match status" value="1"/>
</dbReference>
<dbReference type="GO" id="GO:0005794">
    <property type="term" value="C:Golgi apparatus"/>
    <property type="evidence" value="ECO:0007669"/>
    <property type="project" value="TreeGrafter"/>
</dbReference>
<evidence type="ECO:0000256" key="6">
    <source>
        <dbReference type="SAM" id="Phobius"/>
    </source>
</evidence>
<dbReference type="InterPro" id="IPR048254">
    <property type="entry name" value="CDP_ALCOHOL_P_TRANSF_CS"/>
</dbReference>
<keyword evidence="6" id="KW-0812">Transmembrane</keyword>
<evidence type="ECO:0000313" key="7">
    <source>
        <dbReference type="EMBL" id="VDK18774.1"/>
    </source>
</evidence>
<accession>A0A0M3J216</accession>
<keyword evidence="4 6" id="KW-0472">Membrane</keyword>
<dbReference type="InterPro" id="IPR014472">
    <property type="entry name" value="CHOPT"/>
</dbReference>
<keyword evidence="6" id="KW-1133">Transmembrane helix</keyword>
<keyword evidence="3 5" id="KW-0808">Transferase</keyword>
<dbReference type="Gene3D" id="1.20.120.1760">
    <property type="match status" value="1"/>
</dbReference>
<reference evidence="9" key="1">
    <citation type="submission" date="2017-02" db="UniProtKB">
        <authorList>
            <consortium name="WormBaseParasite"/>
        </authorList>
    </citation>
    <scope>IDENTIFICATION</scope>
</reference>
<protein>
    <submittedName>
        <fullName evidence="9">Ethanolaminephosphotransferase 1 (inferred by orthology to a human protein)</fullName>
    </submittedName>
</protein>
<comment type="similarity">
    <text evidence="2 5">Belongs to the CDP-alcohol phosphatidyltransferase class-I family.</text>
</comment>
<comment type="subcellular location">
    <subcellularLocation>
        <location evidence="1">Membrane</location>
    </subcellularLocation>
</comment>
<dbReference type="OrthoDB" id="196717at2759"/>
<dbReference type="PANTHER" id="PTHR10414">
    <property type="entry name" value="ETHANOLAMINEPHOSPHOTRANSFERASE"/>
    <property type="match status" value="1"/>
</dbReference>
<evidence type="ECO:0000313" key="9">
    <source>
        <dbReference type="WBParaSite" id="ASIM_0000157101-mRNA-1"/>
    </source>
</evidence>
<evidence type="ECO:0000313" key="8">
    <source>
        <dbReference type="Proteomes" id="UP000267096"/>
    </source>
</evidence>
<proteinExistence type="inferred from homology"/>
<feature type="transmembrane region" description="Helical" evidence="6">
    <location>
        <begin position="229"/>
        <end position="252"/>
    </location>
</feature>
<evidence type="ECO:0000256" key="1">
    <source>
        <dbReference type="ARBA" id="ARBA00004370"/>
    </source>
</evidence>
<dbReference type="PROSITE" id="PS00379">
    <property type="entry name" value="CDP_ALCOHOL_P_TRANSF"/>
    <property type="match status" value="1"/>
</dbReference>
<dbReference type="InterPro" id="IPR000462">
    <property type="entry name" value="CDP-OH_P_trans"/>
</dbReference>